<feature type="binding site" evidence="10">
    <location>
        <begin position="12"/>
        <end position="17"/>
    </location>
    <ligand>
        <name>substrate</name>
    </ligand>
</feature>
<dbReference type="SUPFAM" id="SSF52540">
    <property type="entry name" value="P-loop containing nucleoside triphosphate hydrolases"/>
    <property type="match status" value="1"/>
</dbReference>
<feature type="site" description="Interaction with substrate tRNA" evidence="10">
    <location>
        <position position="101"/>
    </location>
</feature>
<evidence type="ECO:0000256" key="13">
    <source>
        <dbReference type="RuleBase" id="RU003785"/>
    </source>
</evidence>
<dbReference type="Gene3D" id="1.10.20.140">
    <property type="match status" value="1"/>
</dbReference>
<comment type="subunit">
    <text evidence="10">Monomer.</text>
</comment>
<evidence type="ECO:0000256" key="11">
    <source>
        <dbReference type="RuleBase" id="RU003783"/>
    </source>
</evidence>
<reference evidence="14" key="2">
    <citation type="journal article" date="2021" name="PeerJ">
        <title>Extensive microbial diversity within the chicken gut microbiome revealed by metagenomics and culture.</title>
        <authorList>
            <person name="Gilroy R."/>
            <person name="Ravi A."/>
            <person name="Getino M."/>
            <person name="Pursley I."/>
            <person name="Horton D.L."/>
            <person name="Alikhan N.F."/>
            <person name="Baker D."/>
            <person name="Gharbi K."/>
            <person name="Hall N."/>
            <person name="Watson M."/>
            <person name="Adriaenssens E.M."/>
            <person name="Foster-Nyarko E."/>
            <person name="Jarju S."/>
            <person name="Secka A."/>
            <person name="Antonio M."/>
            <person name="Oren A."/>
            <person name="Chaudhuri R.R."/>
            <person name="La Ragione R."/>
            <person name="Hildebrand F."/>
            <person name="Pallen M.J."/>
        </authorList>
    </citation>
    <scope>NUCLEOTIDE SEQUENCE</scope>
    <source>
        <strain evidence="14">CHK180-2868</strain>
    </source>
</reference>
<comment type="caution">
    <text evidence="10">Lacks conserved residue(s) required for the propagation of feature annotation.</text>
</comment>
<dbReference type="AlphaFoldDB" id="A0A9D1A1Q1"/>
<dbReference type="PANTHER" id="PTHR11088:SF60">
    <property type="entry name" value="TRNA DIMETHYLALLYLTRANSFERASE"/>
    <property type="match status" value="1"/>
</dbReference>
<evidence type="ECO:0000256" key="1">
    <source>
        <dbReference type="ARBA" id="ARBA00001946"/>
    </source>
</evidence>
<evidence type="ECO:0000256" key="3">
    <source>
        <dbReference type="ARBA" id="ARBA00005842"/>
    </source>
</evidence>
<comment type="catalytic activity">
    <reaction evidence="9 10 11">
        <text>adenosine(37) in tRNA + dimethylallyl diphosphate = N(6)-dimethylallyladenosine(37) in tRNA + diphosphate</text>
        <dbReference type="Rhea" id="RHEA:26482"/>
        <dbReference type="Rhea" id="RHEA-COMP:10162"/>
        <dbReference type="Rhea" id="RHEA-COMP:10375"/>
        <dbReference type="ChEBI" id="CHEBI:33019"/>
        <dbReference type="ChEBI" id="CHEBI:57623"/>
        <dbReference type="ChEBI" id="CHEBI:74411"/>
        <dbReference type="ChEBI" id="CHEBI:74415"/>
        <dbReference type="EC" id="2.5.1.75"/>
    </reaction>
</comment>
<dbReference type="Proteomes" id="UP000824250">
    <property type="component" value="Unassembled WGS sequence"/>
</dbReference>
<dbReference type="Gene3D" id="3.40.50.300">
    <property type="entry name" value="P-loop containing nucleotide triphosphate hydrolases"/>
    <property type="match status" value="1"/>
</dbReference>
<evidence type="ECO:0000256" key="8">
    <source>
        <dbReference type="ARBA" id="ARBA00022842"/>
    </source>
</evidence>
<keyword evidence="5 10" id="KW-0819">tRNA processing</keyword>
<evidence type="ECO:0000313" key="15">
    <source>
        <dbReference type="Proteomes" id="UP000824250"/>
    </source>
</evidence>
<evidence type="ECO:0000256" key="12">
    <source>
        <dbReference type="RuleBase" id="RU003784"/>
    </source>
</evidence>
<keyword evidence="6 10" id="KW-0547">Nucleotide-binding</keyword>
<protein>
    <recommendedName>
        <fullName evidence="10">tRNA dimethylallyltransferase</fullName>
        <ecNumber evidence="10">2.5.1.75</ecNumber>
    </recommendedName>
    <alternativeName>
        <fullName evidence="10">Dimethylallyl diphosphate:tRNA dimethylallyltransferase</fullName>
        <shortName evidence="10">DMAPP:tRNA dimethylallyltransferase</shortName>
        <shortName evidence="10">DMATase</shortName>
    </alternativeName>
    <alternativeName>
        <fullName evidence="10">Isopentenyl-diphosphate:tRNA isopentenyltransferase</fullName>
        <shortName evidence="10">IPP transferase</shortName>
        <shortName evidence="10">IPPT</shortName>
        <shortName evidence="10">IPTase</shortName>
    </alternativeName>
</protein>
<dbReference type="HAMAP" id="MF_00185">
    <property type="entry name" value="IPP_trans"/>
    <property type="match status" value="1"/>
</dbReference>
<comment type="cofactor">
    <cofactor evidence="1 10">
        <name>Mg(2+)</name>
        <dbReference type="ChEBI" id="CHEBI:18420"/>
    </cofactor>
</comment>
<evidence type="ECO:0000256" key="7">
    <source>
        <dbReference type="ARBA" id="ARBA00022840"/>
    </source>
</evidence>
<evidence type="ECO:0000256" key="5">
    <source>
        <dbReference type="ARBA" id="ARBA00022694"/>
    </source>
</evidence>
<evidence type="ECO:0000256" key="2">
    <source>
        <dbReference type="ARBA" id="ARBA00003213"/>
    </source>
</evidence>
<keyword evidence="8 10" id="KW-0460">Magnesium</keyword>
<gene>
    <name evidence="10 14" type="primary">miaA</name>
    <name evidence="14" type="ORF">IAB28_00120</name>
</gene>
<evidence type="ECO:0000256" key="9">
    <source>
        <dbReference type="ARBA" id="ARBA00049563"/>
    </source>
</evidence>
<evidence type="ECO:0000313" key="14">
    <source>
        <dbReference type="EMBL" id="HIR04369.1"/>
    </source>
</evidence>
<comment type="similarity">
    <text evidence="3 10 13">Belongs to the IPP transferase family.</text>
</comment>
<dbReference type="PANTHER" id="PTHR11088">
    <property type="entry name" value="TRNA DIMETHYLALLYLTRANSFERASE"/>
    <property type="match status" value="1"/>
</dbReference>
<feature type="site" description="Interaction with substrate tRNA" evidence="10">
    <location>
        <position position="124"/>
    </location>
</feature>
<dbReference type="GO" id="GO:0052381">
    <property type="term" value="F:tRNA dimethylallyltransferase activity"/>
    <property type="evidence" value="ECO:0007669"/>
    <property type="project" value="UniProtKB-UniRule"/>
</dbReference>
<feature type="region of interest" description="Interaction with substrate tRNA" evidence="10">
    <location>
        <begin position="35"/>
        <end position="38"/>
    </location>
</feature>
<dbReference type="Pfam" id="PF01715">
    <property type="entry name" value="IPPT"/>
    <property type="match status" value="1"/>
</dbReference>
<evidence type="ECO:0000256" key="10">
    <source>
        <dbReference type="HAMAP-Rule" id="MF_00185"/>
    </source>
</evidence>
<accession>A0A9D1A1Q1</accession>
<dbReference type="InterPro" id="IPR039657">
    <property type="entry name" value="Dimethylallyltransferase"/>
</dbReference>
<comment type="function">
    <text evidence="2 10 12">Catalyzes the transfer of a dimethylallyl group onto the adenine at position 37 in tRNAs that read codons beginning with uridine, leading to the formation of N6-(dimethylallyl)adenosine (i(6)A).</text>
</comment>
<organism evidence="14 15">
    <name type="scientific">Candidatus Copromonas faecavium</name>
    <name type="common">nom. illeg.</name>
    <dbReference type="NCBI Taxonomy" id="2840740"/>
    <lineage>
        <taxon>Bacteria</taxon>
        <taxon>Bacillati</taxon>
        <taxon>Bacillota</taxon>
        <taxon>Clostridia</taxon>
        <taxon>Lachnospirales</taxon>
        <taxon>Lachnospiraceae</taxon>
        <taxon>Candidatus Copromonas (nom. illeg.)</taxon>
    </lineage>
</organism>
<dbReference type="EMBL" id="DVGC01000001">
    <property type="protein sequence ID" value="HIR04369.1"/>
    <property type="molecule type" value="Genomic_DNA"/>
</dbReference>
<keyword evidence="7 10" id="KW-0067">ATP-binding</keyword>
<evidence type="ECO:0000256" key="4">
    <source>
        <dbReference type="ARBA" id="ARBA00022679"/>
    </source>
</evidence>
<evidence type="ECO:0000256" key="6">
    <source>
        <dbReference type="ARBA" id="ARBA00022741"/>
    </source>
</evidence>
<dbReference type="InterPro" id="IPR018022">
    <property type="entry name" value="IPT"/>
</dbReference>
<proteinExistence type="inferred from homology"/>
<name>A0A9D1A1Q1_9FIRM</name>
<sequence length="315" mass="36284">MKKPLIILTGPTASGKTELSVALAKQIGGEIISADSMQVYRHMDIGSAKVTKEEMDGIPHHLLDVLEPWEDFNVTLFQKLAKEAMEKIYGNGHIPIVAGGTGFYIQALLYDIDFTENDGDFRYREKLMELAGKEGPEKLHKMLSLVDPESAAAIHENNVKRVIRALEFYEKTGLKISEHNEAERKKESPYAFAYYVLTMERDLLYRRIEKRVDRMMESGLLDEVKALKLLGCKSSMVSMQGLGYKEILAFLDGEIPLEEAVRIIKRDTRHFAKRQLTWFRREREISWIQKEQFDFDNQAILHWMEADLKKRGIIS</sequence>
<keyword evidence="4 10" id="KW-0808">Transferase</keyword>
<dbReference type="NCBIfam" id="TIGR00174">
    <property type="entry name" value="miaA"/>
    <property type="match status" value="1"/>
</dbReference>
<reference evidence="14" key="1">
    <citation type="submission" date="2020-10" db="EMBL/GenBank/DDBJ databases">
        <authorList>
            <person name="Gilroy R."/>
        </authorList>
    </citation>
    <scope>NUCLEOTIDE SEQUENCE</scope>
    <source>
        <strain evidence="14">CHK180-2868</strain>
    </source>
</reference>
<dbReference type="EC" id="2.5.1.75" evidence="10"/>
<dbReference type="InterPro" id="IPR027417">
    <property type="entry name" value="P-loop_NTPase"/>
</dbReference>
<dbReference type="GO" id="GO:0005524">
    <property type="term" value="F:ATP binding"/>
    <property type="evidence" value="ECO:0007669"/>
    <property type="project" value="UniProtKB-UniRule"/>
</dbReference>
<comment type="caution">
    <text evidence="14">The sequence shown here is derived from an EMBL/GenBank/DDBJ whole genome shotgun (WGS) entry which is preliminary data.</text>
</comment>
<dbReference type="GO" id="GO:0006400">
    <property type="term" value="P:tRNA modification"/>
    <property type="evidence" value="ECO:0007669"/>
    <property type="project" value="TreeGrafter"/>
</dbReference>
<feature type="binding site" evidence="10">
    <location>
        <begin position="10"/>
        <end position="17"/>
    </location>
    <ligand>
        <name>ATP</name>
        <dbReference type="ChEBI" id="CHEBI:30616"/>
    </ligand>
</feature>